<dbReference type="InterPro" id="IPR002885">
    <property type="entry name" value="PPR_rpt"/>
</dbReference>
<dbReference type="InterPro" id="IPR052500">
    <property type="entry name" value="Chloro/Mito_RNA_Process"/>
</dbReference>
<evidence type="ECO:0000259" key="5">
    <source>
        <dbReference type="Pfam" id="PF03161"/>
    </source>
</evidence>
<dbReference type="InterPro" id="IPR011990">
    <property type="entry name" value="TPR-like_helical_dom_sf"/>
</dbReference>
<evidence type="ECO:0000256" key="4">
    <source>
        <dbReference type="PROSITE-ProRule" id="PRU00708"/>
    </source>
</evidence>
<comment type="caution">
    <text evidence="6">The sequence shown here is derived from an EMBL/GenBank/DDBJ whole genome shotgun (WGS) entry which is preliminary data.</text>
</comment>
<evidence type="ECO:0000256" key="2">
    <source>
        <dbReference type="ARBA" id="ARBA00022737"/>
    </source>
</evidence>
<keyword evidence="3" id="KW-0508">mRNA splicing</keyword>
<evidence type="ECO:0000256" key="1">
    <source>
        <dbReference type="ARBA" id="ARBA00022664"/>
    </source>
</evidence>
<organism evidence="6 7">
    <name type="scientific">Lithospermum erythrorhizon</name>
    <name type="common">Purple gromwell</name>
    <name type="synonym">Lithospermum officinale var. erythrorhizon</name>
    <dbReference type="NCBI Taxonomy" id="34254"/>
    <lineage>
        <taxon>Eukaryota</taxon>
        <taxon>Viridiplantae</taxon>
        <taxon>Streptophyta</taxon>
        <taxon>Embryophyta</taxon>
        <taxon>Tracheophyta</taxon>
        <taxon>Spermatophyta</taxon>
        <taxon>Magnoliopsida</taxon>
        <taxon>eudicotyledons</taxon>
        <taxon>Gunneridae</taxon>
        <taxon>Pentapetalae</taxon>
        <taxon>asterids</taxon>
        <taxon>lamiids</taxon>
        <taxon>Boraginales</taxon>
        <taxon>Boraginaceae</taxon>
        <taxon>Boraginoideae</taxon>
        <taxon>Lithospermeae</taxon>
        <taxon>Lithospermum</taxon>
    </lineage>
</organism>
<evidence type="ECO:0000256" key="3">
    <source>
        <dbReference type="ARBA" id="ARBA00023187"/>
    </source>
</evidence>
<dbReference type="PANTHER" id="PTHR47539:SF1">
    <property type="entry name" value="PENTATRICOPEPTIDE REPEAT-CONTAINING PROTEIN OTP51, CHLOROPLASTIC"/>
    <property type="match status" value="1"/>
</dbReference>
<dbReference type="Proteomes" id="UP001454036">
    <property type="component" value="Unassembled WGS sequence"/>
</dbReference>
<dbReference type="Gene3D" id="1.25.40.10">
    <property type="entry name" value="Tetratricopeptide repeat domain"/>
    <property type="match status" value="2"/>
</dbReference>
<dbReference type="SUPFAM" id="SSF55608">
    <property type="entry name" value="Homing endonucleases"/>
    <property type="match status" value="1"/>
</dbReference>
<dbReference type="PANTHER" id="PTHR47539">
    <property type="entry name" value="PENTATRICOPEPTIDE REPEAT-CONTAINING PROTEIN OTP51, CHLOROPLASTIC"/>
    <property type="match status" value="1"/>
</dbReference>
<feature type="domain" description="Homing endonuclease LAGLIDADG" evidence="5">
    <location>
        <begin position="536"/>
        <end position="697"/>
    </location>
</feature>
<keyword evidence="1" id="KW-0507">mRNA processing</keyword>
<dbReference type="GO" id="GO:0048564">
    <property type="term" value="P:photosystem I assembly"/>
    <property type="evidence" value="ECO:0007669"/>
    <property type="project" value="TreeGrafter"/>
</dbReference>
<feature type="repeat" description="PPR" evidence="4">
    <location>
        <begin position="365"/>
        <end position="399"/>
    </location>
</feature>
<gene>
    <name evidence="6" type="ORF">LIER_35272</name>
</gene>
<dbReference type="GO" id="GO:0045292">
    <property type="term" value="P:mRNA cis splicing, via spliceosome"/>
    <property type="evidence" value="ECO:0007669"/>
    <property type="project" value="TreeGrafter"/>
</dbReference>
<protein>
    <recommendedName>
        <fullName evidence="5">Homing endonuclease LAGLIDADG domain-containing protein</fullName>
    </recommendedName>
</protein>
<dbReference type="SUPFAM" id="SSF81901">
    <property type="entry name" value="HCP-like"/>
    <property type="match status" value="1"/>
</dbReference>
<reference evidence="6 7" key="1">
    <citation type="submission" date="2024-01" db="EMBL/GenBank/DDBJ databases">
        <title>The complete chloroplast genome sequence of Lithospermum erythrorhizon: insights into the phylogenetic relationship among Boraginaceae species and the maternal lineages of purple gromwells.</title>
        <authorList>
            <person name="Okada T."/>
            <person name="Watanabe K."/>
        </authorList>
    </citation>
    <scope>NUCLEOTIDE SEQUENCE [LARGE SCALE GENOMIC DNA]</scope>
</reference>
<evidence type="ECO:0000313" key="6">
    <source>
        <dbReference type="EMBL" id="GAA0140683.1"/>
    </source>
</evidence>
<dbReference type="GO" id="GO:0000373">
    <property type="term" value="P:Group II intron splicing"/>
    <property type="evidence" value="ECO:0007669"/>
    <property type="project" value="TreeGrafter"/>
</dbReference>
<proteinExistence type="predicted"/>
<dbReference type="InterPro" id="IPR004860">
    <property type="entry name" value="LAGLIDADG_dom"/>
</dbReference>
<dbReference type="Pfam" id="PF03161">
    <property type="entry name" value="LAGLIDADG_2"/>
    <property type="match status" value="1"/>
</dbReference>
<dbReference type="FunFam" id="3.10.28.10:FF:000005">
    <property type="entry name" value="Pentatricopeptide repeat-containing protein At2g15820, chloroplastic"/>
    <property type="match status" value="1"/>
</dbReference>
<dbReference type="GO" id="GO:0004519">
    <property type="term" value="F:endonuclease activity"/>
    <property type="evidence" value="ECO:0007669"/>
    <property type="project" value="InterPro"/>
</dbReference>
<keyword evidence="7" id="KW-1185">Reference proteome</keyword>
<keyword evidence="2" id="KW-0677">Repeat</keyword>
<dbReference type="PROSITE" id="PS51375">
    <property type="entry name" value="PPR"/>
    <property type="match status" value="1"/>
</dbReference>
<dbReference type="InterPro" id="IPR027434">
    <property type="entry name" value="Homing_endonucl"/>
</dbReference>
<name>A0AAV3NP33_LITER</name>
<evidence type="ECO:0000313" key="7">
    <source>
        <dbReference type="Proteomes" id="UP001454036"/>
    </source>
</evidence>
<dbReference type="EMBL" id="BAABME010015339">
    <property type="protein sequence ID" value="GAA0140683.1"/>
    <property type="molecule type" value="Genomic_DNA"/>
</dbReference>
<dbReference type="AlphaFoldDB" id="A0AAV3NP33"/>
<accession>A0AAV3NP33</accession>
<sequence>MIIPPLKFHYSNTLSFLHCVSGSFIQHRSLCSFCLPSVRPLSATPSDTTFSHNGTFTFSSPKVEVKQLDELPEQWRRSKLAWLCKVLPAHKPALLTRLLNAQRKWLTQPDATYLLIHCTRIRDNDTAFWVYKWMIQQHWFRFDFALATKLADYMGKERKYLKCRKIYDDIVNQGRVPSESTFHILTIAYLSSSARGCLDEAFNIYSRMIQLGGYSPQLSLHNSLFKALVSQPAGTSKRYLKQAEFIYHNLTTTGLKIHDHIFGGLIWLHSYQDVIDKERIASLRVEMRSRGINEDKEVLLSVLRACSKEGDLEEAGKTWNKLLKLDNTLSSQAFVYIMELYAKIGHPMKSLDVFREMQEKLGSTSVAAYHKIIEVLCKAQMVEVAESVMSEFINSGLKPLMPPFIDLMDMYTNLSLHDKLEVSFFQCLQMCRPNHDIFYMYLNSLVQIGNLDKAEEIFNHMNGEGGVGVNTKLCNLLLRAYLFMKEYEKAKTLYDIMCKKKYGIESESMEKLQYVLRPSGEVIKNPTSLKLNKEQRDMLVGMLLGGLRIESDEDRQNHAIHFKFNDNSEVHTIFKRHVYDQYHEWIAFSDELETGDNEKSYHFSTIYHTYFSFYANQFFPNRQPVVPKLIHRWLSHRVLAYWYMYGGYRTSSGDIILKVKGSKDGVERIVKALKAKSLDCQVKHKGRVFWIGFLGNNAIFLWKLVEPFILDELKDLLEAGGDRSFDNSLRTETMDFNRISDIEGRASDFSEDDSS</sequence>
<dbReference type="Gene3D" id="3.10.28.10">
    <property type="entry name" value="Homing endonucleases"/>
    <property type="match status" value="2"/>
</dbReference>
<dbReference type="NCBIfam" id="TIGR00756">
    <property type="entry name" value="PPR"/>
    <property type="match status" value="1"/>
</dbReference>
<dbReference type="Pfam" id="PF01535">
    <property type="entry name" value="PPR"/>
    <property type="match status" value="3"/>
</dbReference>